<dbReference type="EMBL" id="SRLO01000188">
    <property type="protein sequence ID" value="TNN68560.1"/>
    <property type="molecule type" value="Genomic_DNA"/>
</dbReference>
<comment type="caution">
    <text evidence="1">The sequence shown here is derived from an EMBL/GenBank/DDBJ whole genome shotgun (WGS) entry which is preliminary data.</text>
</comment>
<keyword evidence="2" id="KW-1185">Reference proteome</keyword>
<organism evidence="1 2">
    <name type="scientific">Liparis tanakae</name>
    <name type="common">Tanaka's snailfish</name>
    <dbReference type="NCBI Taxonomy" id="230148"/>
    <lineage>
        <taxon>Eukaryota</taxon>
        <taxon>Metazoa</taxon>
        <taxon>Chordata</taxon>
        <taxon>Craniata</taxon>
        <taxon>Vertebrata</taxon>
        <taxon>Euteleostomi</taxon>
        <taxon>Actinopterygii</taxon>
        <taxon>Neopterygii</taxon>
        <taxon>Teleostei</taxon>
        <taxon>Neoteleostei</taxon>
        <taxon>Acanthomorphata</taxon>
        <taxon>Eupercaria</taxon>
        <taxon>Perciformes</taxon>
        <taxon>Cottioidei</taxon>
        <taxon>Cottales</taxon>
        <taxon>Liparidae</taxon>
        <taxon>Liparis</taxon>
    </lineage>
</organism>
<evidence type="ECO:0000313" key="1">
    <source>
        <dbReference type="EMBL" id="TNN68560.1"/>
    </source>
</evidence>
<proteinExistence type="predicted"/>
<evidence type="ECO:0000313" key="2">
    <source>
        <dbReference type="Proteomes" id="UP000314294"/>
    </source>
</evidence>
<name>A0A4Z2HSE1_9TELE</name>
<sequence>MDANVVSAIRRRADLPEHIKHHRGLTDPALYACTCPSGGVHNTASALAKYIFVTNSLKYSGTLRNKECEWDLKFWAPSLPDGLTGSRLDSSEVQALGLGESL</sequence>
<dbReference type="Proteomes" id="UP000314294">
    <property type="component" value="Unassembled WGS sequence"/>
</dbReference>
<protein>
    <submittedName>
        <fullName evidence="1">Uncharacterized protein</fullName>
    </submittedName>
</protein>
<gene>
    <name evidence="1" type="ORF">EYF80_021206</name>
</gene>
<reference evidence="1 2" key="1">
    <citation type="submission" date="2019-03" db="EMBL/GenBank/DDBJ databases">
        <title>First draft genome of Liparis tanakae, snailfish: a comprehensive survey of snailfish specific genes.</title>
        <authorList>
            <person name="Kim W."/>
            <person name="Song I."/>
            <person name="Jeong J.-H."/>
            <person name="Kim D."/>
            <person name="Kim S."/>
            <person name="Ryu S."/>
            <person name="Song J.Y."/>
            <person name="Lee S.K."/>
        </authorList>
    </citation>
    <scope>NUCLEOTIDE SEQUENCE [LARGE SCALE GENOMIC DNA]</scope>
    <source>
        <tissue evidence="1">Muscle</tissue>
    </source>
</reference>
<accession>A0A4Z2HSE1</accession>
<dbReference type="AlphaFoldDB" id="A0A4Z2HSE1"/>